<feature type="compositionally biased region" description="Low complexity" evidence="7">
    <location>
        <begin position="197"/>
        <end position="209"/>
    </location>
</feature>
<accession>A0AAD9CTL9</accession>
<comment type="subcellular location">
    <subcellularLocation>
        <location evidence="1">Endomembrane system</location>
    </subcellularLocation>
</comment>
<protein>
    <recommendedName>
        <fullName evidence="6">AP complex subunit beta</fullName>
    </recommendedName>
</protein>
<dbReference type="AlphaFoldDB" id="A0AAD9CTL9"/>
<dbReference type="GO" id="GO:0030117">
    <property type="term" value="C:membrane coat"/>
    <property type="evidence" value="ECO:0007669"/>
    <property type="project" value="InterPro"/>
</dbReference>
<feature type="domain" description="Clathrin/coatomer adaptor adaptin-like N-terminal" evidence="8">
    <location>
        <begin position="9"/>
        <end position="549"/>
    </location>
</feature>
<dbReference type="FunFam" id="1.25.10.10:FF:000058">
    <property type="entry name" value="AP complex subunit beta"/>
    <property type="match status" value="1"/>
</dbReference>
<comment type="similarity">
    <text evidence="2 6">Belongs to the adaptor complexes large subunit family.</text>
</comment>
<feature type="region of interest" description="Disordered" evidence="7">
    <location>
        <begin position="189"/>
        <end position="209"/>
    </location>
</feature>
<dbReference type="InterPro" id="IPR011989">
    <property type="entry name" value="ARM-like"/>
</dbReference>
<evidence type="ECO:0000256" key="1">
    <source>
        <dbReference type="ARBA" id="ARBA00004308"/>
    </source>
</evidence>
<dbReference type="GO" id="GO:0012505">
    <property type="term" value="C:endomembrane system"/>
    <property type="evidence" value="ECO:0007669"/>
    <property type="project" value="UniProtKB-SubCell"/>
</dbReference>
<reference evidence="9" key="1">
    <citation type="submission" date="2023-02" db="EMBL/GenBank/DDBJ databases">
        <title>Identification and recombinant expression of a fungal hydrolase from Papiliotrema laurentii that hydrolyzes apple cutin and clears colloidal polyester polyurethane.</title>
        <authorList>
            <consortium name="DOE Joint Genome Institute"/>
            <person name="Roman V.A."/>
            <person name="Bojanowski C."/>
            <person name="Crable B.R."/>
            <person name="Wagner D.N."/>
            <person name="Hung C.S."/>
            <person name="Nadeau L.J."/>
            <person name="Schratz L."/>
            <person name="Haridas S."/>
            <person name="Pangilinan J."/>
            <person name="Lipzen A."/>
            <person name="Na H."/>
            <person name="Yan M."/>
            <person name="Ng V."/>
            <person name="Grigoriev I.V."/>
            <person name="Spatafora J.W."/>
            <person name="Barlow D."/>
            <person name="Biffinger J."/>
            <person name="Kelley-Loughnane N."/>
            <person name="Varaljay V.A."/>
            <person name="Crookes-Goodson W.J."/>
        </authorList>
    </citation>
    <scope>NUCLEOTIDE SEQUENCE</scope>
    <source>
        <strain evidence="9">5307AH</strain>
    </source>
</reference>
<dbReference type="Pfam" id="PF01602">
    <property type="entry name" value="Adaptin_N"/>
    <property type="match status" value="1"/>
</dbReference>
<evidence type="ECO:0000313" key="10">
    <source>
        <dbReference type="Proteomes" id="UP001182556"/>
    </source>
</evidence>
<dbReference type="InterPro" id="IPR016024">
    <property type="entry name" value="ARM-type_fold"/>
</dbReference>
<dbReference type="Gene3D" id="1.25.10.10">
    <property type="entry name" value="Leucine-rich Repeat Variant"/>
    <property type="match status" value="1"/>
</dbReference>
<organism evidence="9 10">
    <name type="scientific">Papiliotrema laurentii</name>
    <name type="common">Cryptococcus laurentii</name>
    <dbReference type="NCBI Taxonomy" id="5418"/>
    <lineage>
        <taxon>Eukaryota</taxon>
        <taxon>Fungi</taxon>
        <taxon>Dikarya</taxon>
        <taxon>Basidiomycota</taxon>
        <taxon>Agaricomycotina</taxon>
        <taxon>Tremellomycetes</taxon>
        <taxon>Tremellales</taxon>
        <taxon>Rhynchogastremaceae</taxon>
        <taxon>Papiliotrema</taxon>
    </lineage>
</organism>
<name>A0AAD9CTL9_PAPLA</name>
<dbReference type="PIRSF" id="PIRSF002291">
    <property type="entry name" value="AP_complex_beta"/>
    <property type="match status" value="1"/>
</dbReference>
<dbReference type="GO" id="GO:0006886">
    <property type="term" value="P:intracellular protein transport"/>
    <property type="evidence" value="ECO:0007669"/>
    <property type="project" value="InterPro"/>
</dbReference>
<keyword evidence="5 6" id="KW-0472">Membrane</keyword>
<dbReference type="GO" id="GO:0030276">
    <property type="term" value="F:clathrin binding"/>
    <property type="evidence" value="ECO:0007669"/>
    <property type="project" value="InterPro"/>
</dbReference>
<keyword evidence="4 6" id="KW-0653">Protein transport</keyword>
<evidence type="ECO:0000256" key="6">
    <source>
        <dbReference type="PIRNR" id="PIRNR002291"/>
    </source>
</evidence>
<keyword evidence="3 6" id="KW-0813">Transport</keyword>
<dbReference type="SUPFAM" id="SSF48371">
    <property type="entry name" value="ARM repeat"/>
    <property type="match status" value="1"/>
</dbReference>
<evidence type="ECO:0000256" key="5">
    <source>
        <dbReference type="ARBA" id="ARBA00023136"/>
    </source>
</evidence>
<evidence type="ECO:0000259" key="8">
    <source>
        <dbReference type="Pfam" id="PF01602"/>
    </source>
</evidence>
<keyword evidence="10" id="KW-1185">Reference proteome</keyword>
<evidence type="ECO:0000256" key="4">
    <source>
        <dbReference type="ARBA" id="ARBA00022927"/>
    </source>
</evidence>
<dbReference type="GO" id="GO:0016192">
    <property type="term" value="P:vesicle-mediated transport"/>
    <property type="evidence" value="ECO:0007669"/>
    <property type="project" value="InterPro"/>
</dbReference>
<evidence type="ECO:0000256" key="3">
    <source>
        <dbReference type="ARBA" id="ARBA00022448"/>
    </source>
</evidence>
<evidence type="ECO:0000313" key="9">
    <source>
        <dbReference type="EMBL" id="KAK1921307.1"/>
    </source>
</evidence>
<dbReference type="Proteomes" id="UP001182556">
    <property type="component" value="Unassembled WGS sequence"/>
</dbReference>
<evidence type="ECO:0000256" key="7">
    <source>
        <dbReference type="SAM" id="MobiDB-lite"/>
    </source>
</evidence>
<dbReference type="InterPro" id="IPR002553">
    <property type="entry name" value="Clathrin/coatomer_adapt-like_N"/>
</dbReference>
<proteinExistence type="inferred from homology"/>
<dbReference type="EMBL" id="JAODAN010000011">
    <property type="protein sequence ID" value="KAK1921307.1"/>
    <property type="molecule type" value="Genomic_DNA"/>
</dbReference>
<evidence type="ECO:0000256" key="2">
    <source>
        <dbReference type="ARBA" id="ARBA00006613"/>
    </source>
</evidence>
<dbReference type="PANTHER" id="PTHR11134">
    <property type="entry name" value="ADAPTOR COMPLEX SUBUNIT BETA FAMILY MEMBER"/>
    <property type="match status" value="1"/>
</dbReference>
<comment type="function">
    <text evidence="6">Adaptins are components of the adaptor complexes which link clathrin to receptors in coated vesicles. Clathrin-associated protein complexes are believed to interact with the cytoplasmic tails of membrane proteins, leading to their selection and concentration.</text>
</comment>
<comment type="caution">
    <text evidence="9">The sequence shown here is derived from an EMBL/GenBank/DDBJ whole genome shotgun (WGS) entry which is preliminary data.</text>
</comment>
<sequence length="627" mass="70061">MAMAPPRKGENWELRQQLNSEYRDKRADAIKRVIANHTIGKDCSGLFPDVVKNMQTDDLEQKKLVYLYLMNYAKTQPELVILAVNTFVKDTADPNPLVRALAIRTMSVLRAEKILDYLASPLSRCLKDENPYVRKTAALCVAKVFDLKPELCIEYGFIETLRDLIGDGNPMVVANAVAALADIHEAAMSIPEPTPSSPGGSSSPPSARPNSSLFIIDGPTLTKLLVALNECSEWGRIAILNTLARYKAQDTQESEHICERVMPQFQHNNAAVVLGAVKVIMIHIKNVHREDLVKNLTRKMAPPLVTLISSAPEIQWVALRNINLLLQKRPDTLANEMRVFFCKYNDPPYVKVEKLDIMVRLASEKNVDTLLGELKEYASEVDVDFVRKAVRAVGQVAIKIESAADRCVAVLMELIETRVSYVVQEAVIVIKDIFRKYPHSYEGIIPTLCSNLDELDEPEAKASLVWIIGEYAEKITNADELLATFLDQFKEESYPTQLQTLTAIVKLFLKKPDESQGIVQRVLQAATKDSDNADVRDRAYIYWRLLSSDPAAAKSVVLSVRPPISLPQTTVPPAILEELISEISSLASVYHKPAATFVGKGRLGAEEMAKRAIEWVLRLVLFCRYGH</sequence>
<dbReference type="InterPro" id="IPR026739">
    <property type="entry name" value="AP_beta"/>
</dbReference>
<gene>
    <name evidence="9" type="ORF">DB88DRAFT_500303</name>
</gene>
<dbReference type="InterPro" id="IPR016342">
    <property type="entry name" value="AP_complex_bsu_1_2_4"/>
</dbReference>